<organism evidence="5 6">
    <name type="scientific">Rhizoclosmatium globosum</name>
    <dbReference type="NCBI Taxonomy" id="329046"/>
    <lineage>
        <taxon>Eukaryota</taxon>
        <taxon>Fungi</taxon>
        <taxon>Fungi incertae sedis</taxon>
        <taxon>Chytridiomycota</taxon>
        <taxon>Chytridiomycota incertae sedis</taxon>
        <taxon>Chytridiomycetes</taxon>
        <taxon>Chytridiales</taxon>
        <taxon>Chytriomycetaceae</taxon>
        <taxon>Rhizoclosmatium</taxon>
    </lineage>
</organism>
<dbReference type="Gene3D" id="3.40.50.300">
    <property type="entry name" value="P-loop containing nucleotide triphosphate hydrolases"/>
    <property type="match status" value="1"/>
</dbReference>
<dbReference type="GO" id="GO:0005737">
    <property type="term" value="C:cytoplasm"/>
    <property type="evidence" value="ECO:0007669"/>
    <property type="project" value="TreeGrafter"/>
</dbReference>
<feature type="non-terminal residue" evidence="5">
    <location>
        <position position="1"/>
    </location>
</feature>
<dbReference type="AlphaFoldDB" id="A0A1Y2CK67"/>
<dbReference type="InterPro" id="IPR027417">
    <property type="entry name" value="P-loop_NTPase"/>
</dbReference>
<dbReference type="InterPro" id="IPR011545">
    <property type="entry name" value="DEAD/DEAH_box_helicase_dom"/>
</dbReference>
<keyword evidence="2 5" id="KW-0378">Hydrolase</keyword>
<dbReference type="NCBIfam" id="TIGR00614">
    <property type="entry name" value="recQ_fam"/>
    <property type="match status" value="1"/>
</dbReference>
<sequence length="412" mass="45641">ESVLNISQLDLAVFLENSGISVLEELSENLVTSLMLSSIEKKNLIAAAEQRLPTDRNAWQTLAQELLRARKLSKAYSGDVIRTSFNEIMNSTDPKEFGLSFKAKDIQASIEALLEMASQTNEDDFGIDDPPLAPKPTEDVVDHPLDPKNEEALEAKIHALLKNVFGFSSLREGQLPVMKAVLRGESACAVFPTGAGKSLCYQLPALALGFTVIICPLIALMKDQVDFLRGKGVKAAFFNSTLTIDEEQDLFRKIDSGQIKILYIAPERLQKESFVNRISSVKIDMLVIDEAHCISEWGHSFRPDYLLLTTIAKSMNIGQFLCTTATATPKCAQDIITAFDIRQKNLFRSKFHRSNLHIQCETSNASGKNQKVLDLLERDLAVGSPYRGSGIAYCTLQRESTDLAAFLKSRGY</sequence>
<dbReference type="Pfam" id="PF00270">
    <property type="entry name" value="DEAD"/>
    <property type="match status" value="1"/>
</dbReference>
<dbReference type="GO" id="GO:0043138">
    <property type="term" value="F:3'-5' DNA helicase activity"/>
    <property type="evidence" value="ECO:0007669"/>
    <property type="project" value="TreeGrafter"/>
</dbReference>
<dbReference type="GO" id="GO:0005634">
    <property type="term" value="C:nucleus"/>
    <property type="evidence" value="ECO:0007669"/>
    <property type="project" value="TreeGrafter"/>
</dbReference>
<keyword evidence="3" id="KW-0547">Nucleotide-binding</keyword>
<keyword evidence="6" id="KW-1185">Reference proteome</keyword>
<feature type="domain" description="Helicase ATP-binding" evidence="4">
    <location>
        <begin position="178"/>
        <end position="345"/>
    </location>
</feature>
<dbReference type="InterPro" id="IPR014001">
    <property type="entry name" value="Helicase_ATP-bd"/>
</dbReference>
<comment type="caution">
    <text evidence="5">The sequence shown here is derived from an EMBL/GenBank/DDBJ whole genome shotgun (WGS) entry which is preliminary data.</text>
</comment>
<protein>
    <submittedName>
        <fullName evidence="5">p-loop containing nucleoside triphosphate hydrolase protein</fullName>
    </submittedName>
</protein>
<evidence type="ECO:0000256" key="2">
    <source>
        <dbReference type="ARBA" id="ARBA00022801"/>
    </source>
</evidence>
<keyword evidence="3" id="KW-0347">Helicase</keyword>
<evidence type="ECO:0000256" key="3">
    <source>
        <dbReference type="ARBA" id="ARBA00022806"/>
    </source>
</evidence>
<dbReference type="PANTHER" id="PTHR13710">
    <property type="entry name" value="DNA HELICASE RECQ FAMILY MEMBER"/>
    <property type="match status" value="1"/>
</dbReference>
<dbReference type="GO" id="GO:0009378">
    <property type="term" value="F:four-way junction helicase activity"/>
    <property type="evidence" value="ECO:0007669"/>
    <property type="project" value="TreeGrafter"/>
</dbReference>
<dbReference type="GO" id="GO:0005524">
    <property type="term" value="F:ATP binding"/>
    <property type="evidence" value="ECO:0007669"/>
    <property type="project" value="InterPro"/>
</dbReference>
<gene>
    <name evidence="5" type="ORF">BCR33DRAFT_807742</name>
</gene>
<dbReference type="PROSITE" id="PS51192">
    <property type="entry name" value="HELICASE_ATP_BIND_1"/>
    <property type="match status" value="1"/>
</dbReference>
<evidence type="ECO:0000259" key="4">
    <source>
        <dbReference type="PROSITE" id="PS51192"/>
    </source>
</evidence>
<dbReference type="SMART" id="SM00487">
    <property type="entry name" value="DEXDc"/>
    <property type="match status" value="1"/>
</dbReference>
<dbReference type="GO" id="GO:0003676">
    <property type="term" value="F:nucleic acid binding"/>
    <property type="evidence" value="ECO:0007669"/>
    <property type="project" value="InterPro"/>
</dbReference>
<dbReference type="GO" id="GO:0005694">
    <property type="term" value="C:chromosome"/>
    <property type="evidence" value="ECO:0007669"/>
    <property type="project" value="TreeGrafter"/>
</dbReference>
<accession>A0A1Y2CK67</accession>
<dbReference type="Proteomes" id="UP000193642">
    <property type="component" value="Unassembled WGS sequence"/>
</dbReference>
<dbReference type="GO" id="GO:0016787">
    <property type="term" value="F:hydrolase activity"/>
    <property type="evidence" value="ECO:0007669"/>
    <property type="project" value="UniProtKB-KW"/>
</dbReference>
<keyword evidence="3" id="KW-0067">ATP-binding</keyword>
<dbReference type="OrthoDB" id="10261556at2759"/>
<proteinExistence type="inferred from homology"/>
<evidence type="ECO:0000313" key="5">
    <source>
        <dbReference type="EMBL" id="ORY47402.1"/>
    </source>
</evidence>
<comment type="similarity">
    <text evidence="1">Belongs to the helicase family. RecQ subfamily.</text>
</comment>
<reference evidence="5 6" key="1">
    <citation type="submission" date="2016-07" db="EMBL/GenBank/DDBJ databases">
        <title>Pervasive Adenine N6-methylation of Active Genes in Fungi.</title>
        <authorList>
            <consortium name="DOE Joint Genome Institute"/>
            <person name="Mondo S.J."/>
            <person name="Dannebaum R.O."/>
            <person name="Kuo R.C."/>
            <person name="Labutti K."/>
            <person name="Haridas S."/>
            <person name="Kuo A."/>
            <person name="Salamov A."/>
            <person name="Ahrendt S.R."/>
            <person name="Lipzen A."/>
            <person name="Sullivan W."/>
            <person name="Andreopoulos W.B."/>
            <person name="Clum A."/>
            <person name="Lindquist E."/>
            <person name="Daum C."/>
            <person name="Ramamoorthy G.K."/>
            <person name="Gryganskyi A."/>
            <person name="Culley D."/>
            <person name="Magnuson J.K."/>
            <person name="James T.Y."/>
            <person name="O'Malley M.A."/>
            <person name="Stajich J.E."/>
            <person name="Spatafora J.W."/>
            <person name="Visel A."/>
            <person name="Grigoriev I.V."/>
        </authorList>
    </citation>
    <scope>NUCLEOTIDE SEQUENCE [LARGE SCALE GENOMIC DNA]</scope>
    <source>
        <strain evidence="5 6">JEL800</strain>
    </source>
</reference>
<evidence type="ECO:0000313" key="6">
    <source>
        <dbReference type="Proteomes" id="UP000193642"/>
    </source>
</evidence>
<dbReference type="STRING" id="329046.A0A1Y2CK67"/>
<dbReference type="PANTHER" id="PTHR13710:SF120">
    <property type="entry name" value="BIFUNCTIONAL 3'-5' EXONUCLEASE_ATP-DEPENDENT HELICASE WRN"/>
    <property type="match status" value="1"/>
</dbReference>
<evidence type="ECO:0000256" key="1">
    <source>
        <dbReference type="ARBA" id="ARBA00005446"/>
    </source>
</evidence>
<name>A0A1Y2CK67_9FUNG</name>
<dbReference type="EMBL" id="MCGO01000014">
    <property type="protein sequence ID" value="ORY47402.1"/>
    <property type="molecule type" value="Genomic_DNA"/>
</dbReference>
<dbReference type="GO" id="GO:0000724">
    <property type="term" value="P:double-strand break repair via homologous recombination"/>
    <property type="evidence" value="ECO:0007669"/>
    <property type="project" value="TreeGrafter"/>
</dbReference>
<dbReference type="InterPro" id="IPR004589">
    <property type="entry name" value="DNA_helicase_ATP-dep_RecQ"/>
</dbReference>
<dbReference type="SUPFAM" id="SSF52540">
    <property type="entry name" value="P-loop containing nucleoside triphosphate hydrolases"/>
    <property type="match status" value="1"/>
</dbReference>